<evidence type="ECO:0000256" key="1">
    <source>
        <dbReference type="SAM" id="Phobius"/>
    </source>
</evidence>
<reference evidence="2 3" key="1">
    <citation type="submission" date="2021-02" db="EMBL/GenBank/DDBJ databases">
        <title>Complete genome of Desulfoluna sp. strain ASN36.</title>
        <authorList>
            <person name="Takahashi A."/>
            <person name="Kojima H."/>
            <person name="Fukui M."/>
        </authorList>
    </citation>
    <scope>NUCLEOTIDE SEQUENCE [LARGE SCALE GENOMIC DNA]</scope>
    <source>
        <strain evidence="2 3">ASN36</strain>
    </source>
</reference>
<proteinExistence type="predicted"/>
<keyword evidence="1" id="KW-0812">Transmembrane</keyword>
<dbReference type="Proteomes" id="UP001320148">
    <property type="component" value="Chromosome"/>
</dbReference>
<keyword evidence="1" id="KW-0472">Membrane</keyword>
<feature type="transmembrane region" description="Helical" evidence="1">
    <location>
        <begin position="131"/>
        <end position="150"/>
    </location>
</feature>
<feature type="transmembrane region" description="Helical" evidence="1">
    <location>
        <begin position="97"/>
        <end position="119"/>
    </location>
</feature>
<dbReference type="EMBL" id="AP024488">
    <property type="protein sequence ID" value="BCS96793.1"/>
    <property type="molecule type" value="Genomic_DNA"/>
</dbReference>
<evidence type="ECO:0000313" key="3">
    <source>
        <dbReference type="Proteomes" id="UP001320148"/>
    </source>
</evidence>
<sequence>MISGIPYFLIYLGTLVALLLGVGLKKVTEGVFKNTFVVTQGNSFFIGPEQRGFVVREEVFLSATFYPYVGAFIWISILLVCGAFLRNKLPFLQHKLIPSSLIGGVIGFVLLNTGLIGMPTAEGWMAIPPKVFGVMVFHLFAFGFVGIGLLQQDKKVARKKPLGCKMVPSGWPLCTAWFTPCRV</sequence>
<feature type="transmembrane region" description="Helical" evidence="1">
    <location>
        <begin position="7"/>
        <end position="24"/>
    </location>
</feature>
<accession>A0ABM7PGU1</accession>
<keyword evidence="3" id="KW-1185">Reference proteome</keyword>
<keyword evidence="1" id="KW-1133">Transmembrane helix</keyword>
<organism evidence="2 3">
    <name type="scientific">Desulfoluna limicola</name>
    <dbReference type="NCBI Taxonomy" id="2810562"/>
    <lineage>
        <taxon>Bacteria</taxon>
        <taxon>Pseudomonadati</taxon>
        <taxon>Thermodesulfobacteriota</taxon>
        <taxon>Desulfobacteria</taxon>
        <taxon>Desulfobacterales</taxon>
        <taxon>Desulfolunaceae</taxon>
        <taxon>Desulfoluna</taxon>
    </lineage>
</organism>
<feature type="transmembrane region" description="Helical" evidence="1">
    <location>
        <begin position="65"/>
        <end position="85"/>
    </location>
</feature>
<protein>
    <submittedName>
        <fullName evidence="2">Uncharacterized protein</fullName>
    </submittedName>
</protein>
<name>A0ABM7PGU1_9BACT</name>
<evidence type="ECO:0000313" key="2">
    <source>
        <dbReference type="EMBL" id="BCS96793.1"/>
    </source>
</evidence>
<gene>
    <name evidence="2" type="ORF">DSLASN_24250</name>
</gene>